<keyword evidence="3" id="KW-1185">Reference proteome</keyword>
<name>A0ABV9QWE7_9GAMM</name>
<feature type="transmembrane region" description="Helical" evidence="1">
    <location>
        <begin position="12"/>
        <end position="32"/>
    </location>
</feature>
<dbReference type="EMBL" id="JBHSHD010000005">
    <property type="protein sequence ID" value="MFC4819889.1"/>
    <property type="molecule type" value="Genomic_DNA"/>
</dbReference>
<gene>
    <name evidence="2" type="ORF">ACFO6Q_06120</name>
</gene>
<keyword evidence="1" id="KW-0812">Transmembrane</keyword>
<keyword evidence="1" id="KW-0472">Membrane</keyword>
<dbReference type="RefSeq" id="WP_380019688.1">
    <property type="nucleotide sequence ID" value="NZ_JBHSHD010000005.1"/>
</dbReference>
<keyword evidence="1" id="KW-1133">Transmembrane helix</keyword>
<protein>
    <submittedName>
        <fullName evidence="2">Uncharacterized protein</fullName>
    </submittedName>
</protein>
<sequence>MRTSLYSILCIVVRLGAVMLLVQTLVSLPGAWQALQAWDSSGGDGGARGMLIGFSGALVTLAVVLWLYPGLLARLAAGNASREVFDSPIAAKELHFIAFCVLGVVFAIDALLGLVSVLLRIAVSARLGDVAFPTLAWQNGADLFVLLLKLALGIGLTLGARGLVGLLHRLRERGLPPPRYDAEPEETPPAKE</sequence>
<reference evidence="3" key="1">
    <citation type="journal article" date="2019" name="Int. J. Syst. Evol. Microbiol.">
        <title>The Global Catalogue of Microorganisms (GCM) 10K type strain sequencing project: providing services to taxonomists for standard genome sequencing and annotation.</title>
        <authorList>
            <consortium name="The Broad Institute Genomics Platform"/>
            <consortium name="The Broad Institute Genome Sequencing Center for Infectious Disease"/>
            <person name="Wu L."/>
            <person name="Ma J."/>
        </authorList>
    </citation>
    <scope>NUCLEOTIDE SEQUENCE [LARGE SCALE GENOMIC DNA]</scope>
    <source>
        <strain evidence="3">CCUG 30340</strain>
    </source>
</reference>
<feature type="transmembrane region" description="Helical" evidence="1">
    <location>
        <begin position="94"/>
        <end position="123"/>
    </location>
</feature>
<organism evidence="2 3">
    <name type="scientific">Dokdonella ginsengisoli</name>
    <dbReference type="NCBI Taxonomy" id="363846"/>
    <lineage>
        <taxon>Bacteria</taxon>
        <taxon>Pseudomonadati</taxon>
        <taxon>Pseudomonadota</taxon>
        <taxon>Gammaproteobacteria</taxon>
        <taxon>Lysobacterales</taxon>
        <taxon>Rhodanobacteraceae</taxon>
        <taxon>Dokdonella</taxon>
    </lineage>
</organism>
<accession>A0ABV9QWE7</accession>
<proteinExistence type="predicted"/>
<evidence type="ECO:0000313" key="3">
    <source>
        <dbReference type="Proteomes" id="UP001595886"/>
    </source>
</evidence>
<comment type="caution">
    <text evidence="2">The sequence shown here is derived from an EMBL/GenBank/DDBJ whole genome shotgun (WGS) entry which is preliminary data.</text>
</comment>
<feature type="transmembrane region" description="Helical" evidence="1">
    <location>
        <begin position="52"/>
        <end position="73"/>
    </location>
</feature>
<feature type="transmembrane region" description="Helical" evidence="1">
    <location>
        <begin position="143"/>
        <end position="164"/>
    </location>
</feature>
<evidence type="ECO:0000313" key="2">
    <source>
        <dbReference type="EMBL" id="MFC4819889.1"/>
    </source>
</evidence>
<dbReference type="Proteomes" id="UP001595886">
    <property type="component" value="Unassembled WGS sequence"/>
</dbReference>
<evidence type="ECO:0000256" key="1">
    <source>
        <dbReference type="SAM" id="Phobius"/>
    </source>
</evidence>